<sequence length="185" mass="21374">MGDQEPNVSNHIYEEHYLASDDDNGIEDFNFPDNDTLYNDGFQTRESSNPNLEDANNDEDENHFVDEDIEVNIDYSERQPHVTHEDTKFNIDFSEGQPHITHDYVSPGGTLYWTPIVLDDIKPKVSSKFNSYGEAETMYRKYALEFGFDVRYDMVFVPFTGIDNHKKCVTFGADLLSREDGVSYE</sequence>
<dbReference type="Proteomes" id="UP001177003">
    <property type="component" value="Chromosome 8"/>
</dbReference>
<evidence type="ECO:0000256" key="1">
    <source>
        <dbReference type="SAM" id="MobiDB-lite"/>
    </source>
</evidence>
<accession>A0AA35ZMW4</accession>
<evidence type="ECO:0000313" key="3">
    <source>
        <dbReference type="Proteomes" id="UP001177003"/>
    </source>
</evidence>
<gene>
    <name evidence="2" type="ORF">LSALG_LOCUS34549</name>
</gene>
<evidence type="ECO:0008006" key="4">
    <source>
        <dbReference type="Google" id="ProtNLM"/>
    </source>
</evidence>
<proteinExistence type="predicted"/>
<name>A0AA35ZMW4_LACSI</name>
<feature type="region of interest" description="Disordered" evidence="1">
    <location>
        <begin position="40"/>
        <end position="61"/>
    </location>
</feature>
<keyword evidence="3" id="KW-1185">Reference proteome</keyword>
<reference evidence="2" key="1">
    <citation type="submission" date="2023-04" db="EMBL/GenBank/DDBJ databases">
        <authorList>
            <person name="Vijverberg K."/>
            <person name="Xiong W."/>
            <person name="Schranz E."/>
        </authorList>
    </citation>
    <scope>NUCLEOTIDE SEQUENCE</scope>
</reference>
<dbReference type="PANTHER" id="PTHR47718">
    <property type="entry name" value="OS01G0519700 PROTEIN"/>
    <property type="match status" value="1"/>
</dbReference>
<evidence type="ECO:0000313" key="2">
    <source>
        <dbReference type="EMBL" id="CAI9295620.1"/>
    </source>
</evidence>
<dbReference type="AlphaFoldDB" id="A0AA35ZMW4"/>
<organism evidence="2 3">
    <name type="scientific">Lactuca saligna</name>
    <name type="common">Willowleaf lettuce</name>
    <dbReference type="NCBI Taxonomy" id="75948"/>
    <lineage>
        <taxon>Eukaryota</taxon>
        <taxon>Viridiplantae</taxon>
        <taxon>Streptophyta</taxon>
        <taxon>Embryophyta</taxon>
        <taxon>Tracheophyta</taxon>
        <taxon>Spermatophyta</taxon>
        <taxon>Magnoliopsida</taxon>
        <taxon>eudicotyledons</taxon>
        <taxon>Gunneridae</taxon>
        <taxon>Pentapetalae</taxon>
        <taxon>asterids</taxon>
        <taxon>campanulids</taxon>
        <taxon>Asterales</taxon>
        <taxon>Asteraceae</taxon>
        <taxon>Cichorioideae</taxon>
        <taxon>Cichorieae</taxon>
        <taxon>Lactucinae</taxon>
        <taxon>Lactuca</taxon>
    </lineage>
</organism>
<dbReference type="EMBL" id="OX465084">
    <property type="protein sequence ID" value="CAI9295620.1"/>
    <property type="molecule type" value="Genomic_DNA"/>
</dbReference>
<protein>
    <recommendedName>
        <fullName evidence="4">Protein FAR1-RELATED SEQUENCE</fullName>
    </recommendedName>
</protein>
<dbReference type="PANTHER" id="PTHR47718:SF12">
    <property type="entry name" value="PROTEIN FAR1-RELATED SEQUENCE"/>
    <property type="match status" value="1"/>
</dbReference>